<evidence type="ECO:0000256" key="1">
    <source>
        <dbReference type="SAM" id="MobiDB-lite"/>
    </source>
</evidence>
<dbReference type="InterPro" id="IPR013989">
    <property type="entry name" value="Dev_and_cell_death_domain"/>
</dbReference>
<evidence type="ECO:0000313" key="3">
    <source>
        <dbReference type="EMBL" id="CAD7699435.1"/>
    </source>
</evidence>
<gene>
    <name evidence="3" type="ORF">OSTQU699_LOCUS4794</name>
</gene>
<dbReference type="EMBL" id="CAJHUC010001017">
    <property type="protein sequence ID" value="CAD7699435.1"/>
    <property type="molecule type" value="Genomic_DNA"/>
</dbReference>
<dbReference type="PANTHER" id="PTHR46444">
    <property type="entry name" value="DCD (DEVELOPMENT AND CELL DEATH) DOMAIN PROTEIN-RELATED"/>
    <property type="match status" value="1"/>
</dbReference>
<accession>A0A8S1IWK8</accession>
<dbReference type="AlphaFoldDB" id="A0A8S1IWK8"/>
<feature type="domain" description="DCD" evidence="2">
    <location>
        <begin position="1"/>
        <end position="86"/>
    </location>
</feature>
<keyword evidence="4" id="KW-1185">Reference proteome</keyword>
<name>A0A8S1IWK8_9CHLO</name>
<dbReference type="PANTHER" id="PTHR46444:SF19">
    <property type="entry name" value="OS02G0745600 PROTEIN"/>
    <property type="match status" value="1"/>
</dbReference>
<dbReference type="SMART" id="SM00767">
    <property type="entry name" value="DCD"/>
    <property type="match status" value="1"/>
</dbReference>
<evidence type="ECO:0000313" key="4">
    <source>
        <dbReference type="Proteomes" id="UP000708148"/>
    </source>
</evidence>
<dbReference type="Pfam" id="PF10539">
    <property type="entry name" value="Dev_Cell_Death"/>
    <property type="match status" value="1"/>
</dbReference>
<reference evidence="3" key="1">
    <citation type="submission" date="2020-12" db="EMBL/GenBank/DDBJ databases">
        <authorList>
            <person name="Iha C."/>
        </authorList>
    </citation>
    <scope>NUCLEOTIDE SEQUENCE</scope>
</reference>
<sequence>MNAARILRCQFVNRFVRCRVVGPPRALTAGRMPAGQVRVRRIKGVQEVLSEAEFGDAILENYYEGHKFKYELSEAQVRRLQALFWQQHQRRCGPAKRAQKPVANTGPISGKRPRTDAGGALGCRDKASRPVGRDTWINPAMVAGPTGARSLDPWIDPRQAGGAADVQDGARSCAEIAGISQGDFMGSPVKLDEMLERRTAVVLGPLPSPWELSADKLVRVLDGTVGVEGRYSLFLIEKVVEDGKRYCFLNFDCADDVRLLASRCHSEHWSGIAGKRFVDNPVAKVWFLSHQGADDLARAFGSRGQWEPNDVCPGNLQGLRDGIAYFFYGFGAHHAAGVSSQVHTAIGGLELQGDRTAQTCRTGGAPKFPTYGMDQICRTSGGLDVPADGMDTDAALMDPDAPFDKQPFDWQKMACIKTEDGVQDMEAMRRRAIVCFQADLEKIMKILEDQKRNVVRTLKFKYKPRMNQDPNFDEYEKIFRELSIDLDNKMGSLGCNQPKFR</sequence>
<dbReference type="PROSITE" id="PS51222">
    <property type="entry name" value="DCD"/>
    <property type="match status" value="1"/>
</dbReference>
<proteinExistence type="predicted"/>
<dbReference type="OrthoDB" id="2018037at2759"/>
<feature type="region of interest" description="Disordered" evidence="1">
    <location>
        <begin position="94"/>
        <end position="125"/>
    </location>
</feature>
<organism evidence="3 4">
    <name type="scientific">Ostreobium quekettii</name>
    <dbReference type="NCBI Taxonomy" id="121088"/>
    <lineage>
        <taxon>Eukaryota</taxon>
        <taxon>Viridiplantae</taxon>
        <taxon>Chlorophyta</taxon>
        <taxon>core chlorophytes</taxon>
        <taxon>Ulvophyceae</taxon>
        <taxon>TCBD clade</taxon>
        <taxon>Bryopsidales</taxon>
        <taxon>Ostreobineae</taxon>
        <taxon>Ostreobiaceae</taxon>
        <taxon>Ostreobium</taxon>
    </lineage>
</organism>
<protein>
    <recommendedName>
        <fullName evidence="2">DCD domain-containing protein</fullName>
    </recommendedName>
</protein>
<evidence type="ECO:0000259" key="2">
    <source>
        <dbReference type="PROSITE" id="PS51222"/>
    </source>
</evidence>
<dbReference type="Proteomes" id="UP000708148">
    <property type="component" value="Unassembled WGS sequence"/>
</dbReference>
<comment type="caution">
    <text evidence="3">The sequence shown here is derived from an EMBL/GenBank/DDBJ whole genome shotgun (WGS) entry which is preliminary data.</text>
</comment>